<dbReference type="Proteomes" id="UP000256988">
    <property type="component" value="Unassembled WGS sequence"/>
</dbReference>
<dbReference type="AlphaFoldDB" id="A0A3D9EBM0"/>
<evidence type="ECO:0000256" key="1">
    <source>
        <dbReference type="SAM" id="MobiDB-lite"/>
    </source>
</evidence>
<sequence length="109" mass="12002">MRVGNEPLPRLVEPRAAAHHPLATPAAQPARAQPTPPPAASLDRPGGSSQHASVFAEAPRLLRDLLERRLPALGLDPITLEQAQQLLQDELRTLEWLADQRHPLESEHE</sequence>
<organism evidence="2 3">
    <name type="scientific">Ectopseudomonas oleovorans</name>
    <name type="common">Pseudomonas oleovorans</name>
    <dbReference type="NCBI Taxonomy" id="301"/>
    <lineage>
        <taxon>Bacteria</taxon>
        <taxon>Pseudomonadati</taxon>
        <taxon>Pseudomonadota</taxon>
        <taxon>Gammaproteobacteria</taxon>
        <taxon>Pseudomonadales</taxon>
        <taxon>Pseudomonadaceae</taxon>
        <taxon>Ectopseudomonas</taxon>
    </lineage>
</organism>
<evidence type="ECO:0000313" key="3">
    <source>
        <dbReference type="Proteomes" id="UP000256988"/>
    </source>
</evidence>
<accession>A0A3D9EBM0</accession>
<gene>
    <name evidence="2" type="ORF">DFO60_4526</name>
</gene>
<name>A0A3D9EBM0_ECTOL</name>
<proteinExistence type="predicted"/>
<feature type="compositionally biased region" description="Low complexity" evidence="1">
    <location>
        <begin position="19"/>
        <end position="33"/>
    </location>
</feature>
<evidence type="ECO:0000313" key="2">
    <source>
        <dbReference type="EMBL" id="RED00372.1"/>
    </source>
</evidence>
<comment type="caution">
    <text evidence="2">The sequence shown here is derived from an EMBL/GenBank/DDBJ whole genome shotgun (WGS) entry which is preliminary data.</text>
</comment>
<protein>
    <submittedName>
        <fullName evidence="2">Uncharacterized protein</fullName>
    </submittedName>
</protein>
<reference evidence="2 3" key="1">
    <citation type="submission" date="2018-07" db="EMBL/GenBank/DDBJ databases">
        <title>Genome sequencing of rice bacterial endophytes.</title>
        <authorList>
            <person name="Venturi V."/>
        </authorList>
    </citation>
    <scope>NUCLEOTIDE SEQUENCE [LARGE SCALE GENOMIC DNA]</scope>
    <source>
        <strain evidence="2 3">AG1002</strain>
    </source>
</reference>
<dbReference type="EMBL" id="QRDL01000008">
    <property type="protein sequence ID" value="RED00372.1"/>
    <property type="molecule type" value="Genomic_DNA"/>
</dbReference>
<feature type="region of interest" description="Disordered" evidence="1">
    <location>
        <begin position="1"/>
        <end position="55"/>
    </location>
</feature>
<dbReference type="RefSeq" id="WP_115946936.1">
    <property type="nucleotide sequence ID" value="NZ_QRDL01000008.1"/>
</dbReference>